<feature type="compositionally biased region" description="Polar residues" evidence="1">
    <location>
        <begin position="1130"/>
        <end position="1143"/>
    </location>
</feature>
<evidence type="ECO:0000256" key="1">
    <source>
        <dbReference type="SAM" id="MobiDB-lite"/>
    </source>
</evidence>
<feature type="region of interest" description="Disordered" evidence="1">
    <location>
        <begin position="372"/>
        <end position="393"/>
    </location>
</feature>
<feature type="compositionally biased region" description="Basic residues" evidence="1">
    <location>
        <begin position="153"/>
        <end position="166"/>
    </location>
</feature>
<feature type="compositionally biased region" description="Basic and acidic residues" evidence="1">
    <location>
        <begin position="603"/>
        <end position="623"/>
    </location>
</feature>
<feature type="region of interest" description="Disordered" evidence="1">
    <location>
        <begin position="443"/>
        <end position="520"/>
    </location>
</feature>
<feature type="region of interest" description="Disordered" evidence="1">
    <location>
        <begin position="543"/>
        <end position="581"/>
    </location>
</feature>
<dbReference type="Proteomes" id="UP000762676">
    <property type="component" value="Unassembled WGS sequence"/>
</dbReference>
<protein>
    <submittedName>
        <fullName evidence="3">Kinin</fullName>
    </submittedName>
</protein>
<feature type="compositionally biased region" description="Basic and acidic residues" evidence="1">
    <location>
        <begin position="510"/>
        <end position="520"/>
    </location>
</feature>
<feature type="region of interest" description="Disordered" evidence="1">
    <location>
        <begin position="144"/>
        <end position="265"/>
    </location>
</feature>
<feature type="compositionally biased region" description="Polar residues" evidence="1">
    <location>
        <begin position="188"/>
        <end position="206"/>
    </location>
</feature>
<evidence type="ECO:0000313" key="4">
    <source>
        <dbReference type="Proteomes" id="UP000762676"/>
    </source>
</evidence>
<feature type="compositionally biased region" description="Polar residues" evidence="1">
    <location>
        <begin position="1094"/>
        <end position="1106"/>
    </location>
</feature>
<feature type="region of interest" description="Disordered" evidence="1">
    <location>
        <begin position="1094"/>
        <end position="1143"/>
    </location>
</feature>
<gene>
    <name evidence="3" type="ORF">ElyMa_004654100</name>
</gene>
<keyword evidence="2" id="KW-0732">Signal</keyword>
<organism evidence="3 4">
    <name type="scientific">Elysia marginata</name>
    <dbReference type="NCBI Taxonomy" id="1093978"/>
    <lineage>
        <taxon>Eukaryota</taxon>
        <taxon>Metazoa</taxon>
        <taxon>Spiralia</taxon>
        <taxon>Lophotrochozoa</taxon>
        <taxon>Mollusca</taxon>
        <taxon>Gastropoda</taxon>
        <taxon>Heterobranchia</taxon>
        <taxon>Euthyneura</taxon>
        <taxon>Panpulmonata</taxon>
        <taxon>Sacoglossa</taxon>
        <taxon>Placobranchoidea</taxon>
        <taxon>Plakobranchidae</taxon>
        <taxon>Elysia</taxon>
    </lineage>
</organism>
<feature type="compositionally biased region" description="Basic residues" evidence="1">
    <location>
        <begin position="236"/>
        <end position="246"/>
    </location>
</feature>
<proteinExistence type="predicted"/>
<feature type="region of interest" description="Disordered" evidence="1">
    <location>
        <begin position="764"/>
        <end position="797"/>
    </location>
</feature>
<dbReference type="EMBL" id="BMAT01009332">
    <property type="protein sequence ID" value="GFS04327.1"/>
    <property type="molecule type" value="Genomic_DNA"/>
</dbReference>
<feature type="chain" id="PRO_5043853660" evidence="2">
    <location>
        <begin position="26"/>
        <end position="1143"/>
    </location>
</feature>
<feature type="signal peptide" evidence="2">
    <location>
        <begin position="1"/>
        <end position="25"/>
    </location>
</feature>
<comment type="caution">
    <text evidence="3">The sequence shown here is derived from an EMBL/GenBank/DDBJ whole genome shotgun (WGS) entry which is preliminary data.</text>
</comment>
<sequence length="1143" mass="128717">MSALRIPVLAWVSLLVAAHITAALAVQSQDQGHSNNLQHIDNPGMDSVHSQVKRSVGHFSSLKKALLRTMDSHVASSLNSAGSNVRTHPAGPSAFRDADVESGENAEASESNMDTVRLTNDKLSLVNLALRRLEKGLLRKAQESTERHAQLLKQKRQSFRPWHGRKRDSGFQNEGIKKKPIGFDDTFISENPSWDGSRSWNGQSLGDVSRREGSENDQEENSGDIIDKRPGFAPWKGKRGGRRKKPSFNPWHGKRSIPQSLLNGPTEFRGFQPRQTIFDELDDEVLSPEDGEPSTGAYLSYSYFAPDTSDPQDPKDGDDMVSLLKDLDNLEELEDSITNSYRSESATYGHGEGFSNFDAVDVDANGQSNIGKRQAFGPWNGKRNGDTANNWPLPGKRSLLDDVDFGEKSLRSAIRAKERQDVLRTLKTLYMRIAANRARDSNGGRVLGRVRSEQKTKPYSAGLNDRNEKSERQVGNSVRSYVKLHRKRPAFHSWAGKRSASPKNIRHKRSSNERISTKIQNDERNLSGLLQANVSRTETHNYLFTNKSQEETKELKTQDNHKSLPQLEEKEPKNKEKRRGFSAWHGKRNFMQGDLNRESNIVEDEKSAKSEQVESQKSDEKRTMGFSAWHGKRSFQQGKTAFDHAEPTTKETVVMEEKKENIDGKRSRAFSAWHGKRTTDAQADLQQALSGNSEKRQGFHSWHGKRTGEETKSPYPFIVSVGNTENQRQGTESVSPKILKDLRQRYILVPLPDNLKGLDQRFGISNPDTELPPLKKGSTYVPETHSESHRSQRSSQIEVKRPAFHAWSGKRSLPQLNSGLLLLQNRNEIAKQKQLTGLLQHQLLQQSQGILEPLQTLKPYRKTDLKEPINEFAVTDTEAPVEVVGVGTTAISGREADFDSPILLVAKRPGFSAWHGKKKKAENGAEWSSNQFQKRLYYFEHPVKRPAFHAWNGKKRAQVVAIKSPQYSPLRKRPLFQAWHGKRRRRGEHALAINLSEAHRLSPLTVNLPNLSQLEHFVSSSNPQPVHIGRLPSLSSYPHSTGSKPDELLYRPELFRDTISPQSLSKRPAFHAWSGKKRASNSLPTILSLSLFSPPQRQAGTNQAQVSPAPEKRPAFHAWSGKRSEHNLRTQKQSVVKLPVQNT</sequence>
<feature type="region of interest" description="Disordered" evidence="1">
    <location>
        <begin position="596"/>
        <end position="623"/>
    </location>
</feature>
<reference evidence="3 4" key="1">
    <citation type="journal article" date="2021" name="Elife">
        <title>Chloroplast acquisition without the gene transfer in kleptoplastic sea slugs, Plakobranchus ocellatus.</title>
        <authorList>
            <person name="Maeda T."/>
            <person name="Takahashi S."/>
            <person name="Yoshida T."/>
            <person name="Shimamura S."/>
            <person name="Takaki Y."/>
            <person name="Nagai Y."/>
            <person name="Toyoda A."/>
            <person name="Suzuki Y."/>
            <person name="Arimoto A."/>
            <person name="Ishii H."/>
            <person name="Satoh N."/>
            <person name="Nishiyama T."/>
            <person name="Hasebe M."/>
            <person name="Maruyama T."/>
            <person name="Minagawa J."/>
            <person name="Obokata J."/>
            <person name="Shigenobu S."/>
        </authorList>
    </citation>
    <scope>NUCLEOTIDE SEQUENCE [LARGE SCALE GENOMIC DNA]</scope>
</reference>
<evidence type="ECO:0000313" key="3">
    <source>
        <dbReference type="EMBL" id="GFS04327.1"/>
    </source>
</evidence>
<evidence type="ECO:0000256" key="2">
    <source>
        <dbReference type="SAM" id="SignalP"/>
    </source>
</evidence>
<feature type="region of interest" description="Disordered" evidence="1">
    <location>
        <begin position="691"/>
        <end position="714"/>
    </location>
</feature>
<keyword evidence="4" id="KW-1185">Reference proteome</keyword>
<feature type="compositionally biased region" description="Basic and acidic residues" evidence="1">
    <location>
        <begin position="548"/>
        <end position="574"/>
    </location>
</feature>
<accession>A0AAV4I481</accession>
<dbReference type="AlphaFoldDB" id="A0AAV4I481"/>
<name>A0AAV4I481_9GAST</name>